<evidence type="ECO:0000313" key="1">
    <source>
        <dbReference type="EMBL" id="PFH45692.1"/>
    </source>
</evidence>
<sequence length="84" mass="9801">MFFECFGEDEYVVHIDTHPALSDFIPKYIVHHGLKRRWRVCQSKEHHQCSKCSLPLITFFDANVVVPPANVHFGKVFRVGQFVN</sequence>
<accession>A0A2A9ND99</accession>
<organism evidence="1 2">
    <name type="scientific">Amanita thiersii Skay4041</name>
    <dbReference type="NCBI Taxonomy" id="703135"/>
    <lineage>
        <taxon>Eukaryota</taxon>
        <taxon>Fungi</taxon>
        <taxon>Dikarya</taxon>
        <taxon>Basidiomycota</taxon>
        <taxon>Agaricomycotina</taxon>
        <taxon>Agaricomycetes</taxon>
        <taxon>Agaricomycetidae</taxon>
        <taxon>Agaricales</taxon>
        <taxon>Pluteineae</taxon>
        <taxon>Amanitaceae</taxon>
        <taxon>Amanita</taxon>
    </lineage>
</organism>
<protein>
    <submittedName>
        <fullName evidence="1">Uncharacterized protein</fullName>
    </submittedName>
</protein>
<name>A0A2A9ND99_9AGAR</name>
<dbReference type="Proteomes" id="UP000242287">
    <property type="component" value="Unassembled WGS sequence"/>
</dbReference>
<evidence type="ECO:0000313" key="2">
    <source>
        <dbReference type="Proteomes" id="UP000242287"/>
    </source>
</evidence>
<reference evidence="1 2" key="1">
    <citation type="submission" date="2014-02" db="EMBL/GenBank/DDBJ databases">
        <title>Transposable element dynamics among asymbiotic and ectomycorrhizal Amanita fungi.</title>
        <authorList>
            <consortium name="DOE Joint Genome Institute"/>
            <person name="Hess J."/>
            <person name="Skrede I."/>
            <person name="Wolfe B."/>
            <person name="LaButti K."/>
            <person name="Ohm R.A."/>
            <person name="Grigoriev I.V."/>
            <person name="Pringle A."/>
        </authorList>
    </citation>
    <scope>NUCLEOTIDE SEQUENCE [LARGE SCALE GENOMIC DNA]</scope>
    <source>
        <strain evidence="1 2">SKay4041</strain>
    </source>
</reference>
<proteinExistence type="predicted"/>
<dbReference type="EMBL" id="KZ302310">
    <property type="protein sequence ID" value="PFH45692.1"/>
    <property type="molecule type" value="Genomic_DNA"/>
</dbReference>
<gene>
    <name evidence="1" type="ORF">AMATHDRAFT_158176</name>
</gene>
<dbReference type="AlphaFoldDB" id="A0A2A9ND99"/>
<keyword evidence="2" id="KW-1185">Reference proteome</keyword>
<dbReference type="OrthoDB" id="3046524at2759"/>